<dbReference type="Gene3D" id="3.30.40.10">
    <property type="entry name" value="Zinc/RING finger domain, C3HC4 (zinc finger)"/>
    <property type="match status" value="1"/>
</dbReference>
<evidence type="ECO:0000313" key="3">
    <source>
        <dbReference type="Proteomes" id="UP001152795"/>
    </source>
</evidence>
<dbReference type="SUPFAM" id="SSF57903">
    <property type="entry name" value="FYVE/PHD zinc finger"/>
    <property type="match status" value="1"/>
</dbReference>
<dbReference type="SUPFAM" id="SSF56219">
    <property type="entry name" value="DNase I-like"/>
    <property type="match status" value="1"/>
</dbReference>
<dbReference type="InterPro" id="IPR036691">
    <property type="entry name" value="Endo/exonu/phosph_ase_sf"/>
</dbReference>
<comment type="caution">
    <text evidence="2">The sequence shown here is derived from an EMBL/GenBank/DDBJ whole genome shotgun (WGS) entry which is preliminary data.</text>
</comment>
<keyword evidence="3" id="KW-1185">Reference proteome</keyword>
<evidence type="ECO:0000259" key="1">
    <source>
        <dbReference type="Pfam" id="PF03372"/>
    </source>
</evidence>
<organism evidence="2 3">
    <name type="scientific">Paramuricea clavata</name>
    <name type="common">Red gorgonian</name>
    <name type="synonym">Violescent sea-whip</name>
    <dbReference type="NCBI Taxonomy" id="317549"/>
    <lineage>
        <taxon>Eukaryota</taxon>
        <taxon>Metazoa</taxon>
        <taxon>Cnidaria</taxon>
        <taxon>Anthozoa</taxon>
        <taxon>Octocorallia</taxon>
        <taxon>Malacalcyonacea</taxon>
        <taxon>Plexauridae</taxon>
        <taxon>Paramuricea</taxon>
    </lineage>
</organism>
<dbReference type="Gene3D" id="3.60.10.10">
    <property type="entry name" value="Endonuclease/exonuclease/phosphatase"/>
    <property type="match status" value="1"/>
</dbReference>
<dbReference type="PANTHER" id="PTHR33776:SF3">
    <property type="entry name" value="PHD-TYPE DOMAIN-CONTAINING PROTEIN"/>
    <property type="match status" value="1"/>
</dbReference>
<name>A0A6S7FZ02_PARCT</name>
<dbReference type="CDD" id="cd15489">
    <property type="entry name" value="PHD_SF"/>
    <property type="match status" value="1"/>
</dbReference>
<accession>A0A6S7FZ02</accession>
<gene>
    <name evidence="2" type="ORF">PACLA_8A064766</name>
</gene>
<dbReference type="OrthoDB" id="416454at2759"/>
<proteinExistence type="predicted"/>
<dbReference type="EMBL" id="CACRXK020000549">
    <property type="protein sequence ID" value="CAB3982877.1"/>
    <property type="molecule type" value="Genomic_DNA"/>
</dbReference>
<dbReference type="InterPro" id="IPR013083">
    <property type="entry name" value="Znf_RING/FYVE/PHD"/>
</dbReference>
<dbReference type="InterPro" id="IPR005135">
    <property type="entry name" value="Endo/exonuclease/phosphatase"/>
</dbReference>
<dbReference type="PANTHER" id="PTHR33776">
    <property type="entry name" value="ENDO/EXONUCLEASE/PHOSPHATASE DOMAIN-CONTAINING PROTEIN"/>
    <property type="match status" value="1"/>
</dbReference>
<dbReference type="Pfam" id="PF03372">
    <property type="entry name" value="Exo_endo_phos"/>
    <property type="match status" value="1"/>
</dbReference>
<dbReference type="InterPro" id="IPR011011">
    <property type="entry name" value="Znf_FYVE_PHD"/>
</dbReference>
<dbReference type="AlphaFoldDB" id="A0A6S7FZ02"/>
<dbReference type="Proteomes" id="UP001152795">
    <property type="component" value="Unassembled WGS sequence"/>
</dbReference>
<dbReference type="GO" id="GO:0003824">
    <property type="term" value="F:catalytic activity"/>
    <property type="evidence" value="ECO:0007669"/>
    <property type="project" value="InterPro"/>
</dbReference>
<reference evidence="2" key="1">
    <citation type="submission" date="2020-04" db="EMBL/GenBank/DDBJ databases">
        <authorList>
            <person name="Alioto T."/>
            <person name="Alioto T."/>
            <person name="Gomez Garrido J."/>
        </authorList>
    </citation>
    <scope>NUCLEOTIDE SEQUENCE</scope>
    <source>
        <strain evidence="2">A484AB</strain>
    </source>
</reference>
<sequence length="538" mass="61752">MVDRHIFTSSVFLLSFVLFIGFRTLGLSSDLFYKAHSSTIHVFGEENRQIKWEYQRFLTVDIDELRNDDEQTQSRTYFVTLNNPKENGSFGYYYGKVHLLTMYMSEDVNRSIGQGIQLTLLSQANPEVLLNQAQQAQICMSLQPNIFILQKRVAKDKRLNCKRLKSRIQYYSNCVATFQLLIITCGDIQTNPGPSTTEPTSSNSQCYRRVSAVKCPTCEKTVRRNQKRIVCNICKDLYHARCIEAVISQHIPSDKPVEQTCDRCLISLLPFHGQPNLDASFRQETSDDLLNDMPDEHLNVLTSMANQLRLAHLNTQSMVSTFDELLVTISKYPFDIIAMSETWLKNNPHLLEYVNIPGYSSAFRNRDKICGGGVGVYLRDTINYKRCTDIEDIEPELEHIWLEIPGKNKHSKMLLGVLYRSERLQDFQAWMDKTENLLSQLNVLWDGLLVVTGDMYIDLLKPELPQVKKYTDLLESLNLYQHIQCPTCTAPTSATLIDHIISNTPNRVTYCNVLPCPTVSDHDVPYVCINIRACRFQP</sequence>
<protein>
    <recommendedName>
        <fullName evidence="1">Endonuclease/exonuclease/phosphatase domain-containing protein</fullName>
    </recommendedName>
</protein>
<feature type="domain" description="Endonuclease/exonuclease/phosphatase" evidence="1">
    <location>
        <begin position="321"/>
        <end position="522"/>
    </location>
</feature>
<evidence type="ECO:0000313" key="2">
    <source>
        <dbReference type="EMBL" id="CAB3982877.1"/>
    </source>
</evidence>